<dbReference type="Pfam" id="PF13439">
    <property type="entry name" value="Glyco_transf_4"/>
    <property type="match status" value="1"/>
</dbReference>
<dbReference type="InterPro" id="IPR028098">
    <property type="entry name" value="Glyco_trans_4-like_N"/>
</dbReference>
<feature type="domain" description="Glycosyltransferase subfamily 4-like N-terminal" evidence="2">
    <location>
        <begin position="25"/>
        <end position="132"/>
    </location>
</feature>
<gene>
    <name evidence="3" type="ORF">A2161_03540</name>
</gene>
<dbReference type="GO" id="GO:0016757">
    <property type="term" value="F:glycosyltransferase activity"/>
    <property type="evidence" value="ECO:0007669"/>
    <property type="project" value="InterPro"/>
</dbReference>
<proteinExistence type="predicted"/>
<dbReference type="EMBL" id="MGDD01000010">
    <property type="protein sequence ID" value="OGL49856.1"/>
    <property type="molecule type" value="Genomic_DNA"/>
</dbReference>
<sequence length="338" mass="38269">MSETLKKAGVDLYSIPFDKFRGIKCFRTIPGSIFRFIKLVVSLIRFCKKNKINILYANEIKVALLAGITGKILSIPVIWHAHDFTTHGKIDSLCYRWSSRIITVSNAVRARFRNFPDHKSKTCVIHNGISAEWYQNRENSEKLLDRHLSASDVIRIGMAGRLAPEKCQDLFITIFHFLTKTSSFPLAGFIAGESGDESLIPYRNELKNQIIKNGLENKLFLLGHIDHLITFLDEIDIFVLPSKREPFGLVTLEAMAREKPIVAFRTGGTPDIIEDGVTGFLFPDGDWKSMAEGIKRLINDPELRVKIGKNAKHHVEQNFTLEKSMESILAVCKNLVNL</sequence>
<organism evidence="3 4">
    <name type="scientific">Candidatus Schekmanbacteria bacterium RBG_13_48_7</name>
    <dbReference type="NCBI Taxonomy" id="1817878"/>
    <lineage>
        <taxon>Bacteria</taxon>
        <taxon>Candidatus Schekmaniibacteriota</taxon>
    </lineage>
</organism>
<dbReference type="Proteomes" id="UP000179266">
    <property type="component" value="Unassembled WGS sequence"/>
</dbReference>
<dbReference type="Gene3D" id="3.40.50.2000">
    <property type="entry name" value="Glycogen Phosphorylase B"/>
    <property type="match status" value="2"/>
</dbReference>
<accession>A0A1F7S7T2</accession>
<dbReference type="SUPFAM" id="SSF53756">
    <property type="entry name" value="UDP-Glycosyltransferase/glycogen phosphorylase"/>
    <property type="match status" value="1"/>
</dbReference>
<dbReference type="CDD" id="cd03801">
    <property type="entry name" value="GT4_PimA-like"/>
    <property type="match status" value="1"/>
</dbReference>
<dbReference type="PANTHER" id="PTHR12526">
    <property type="entry name" value="GLYCOSYLTRANSFERASE"/>
    <property type="match status" value="1"/>
</dbReference>
<dbReference type="InterPro" id="IPR001296">
    <property type="entry name" value="Glyco_trans_1"/>
</dbReference>
<dbReference type="Pfam" id="PF00534">
    <property type="entry name" value="Glycos_transf_1"/>
    <property type="match status" value="1"/>
</dbReference>
<dbReference type="AlphaFoldDB" id="A0A1F7S7T2"/>
<name>A0A1F7S7T2_9BACT</name>
<evidence type="ECO:0000259" key="1">
    <source>
        <dbReference type="Pfam" id="PF00534"/>
    </source>
</evidence>
<evidence type="ECO:0000313" key="3">
    <source>
        <dbReference type="EMBL" id="OGL49856.1"/>
    </source>
</evidence>
<protein>
    <recommendedName>
        <fullName evidence="5">Glycosyl transferase family 1 domain-containing protein</fullName>
    </recommendedName>
</protein>
<evidence type="ECO:0008006" key="5">
    <source>
        <dbReference type="Google" id="ProtNLM"/>
    </source>
</evidence>
<evidence type="ECO:0000313" key="4">
    <source>
        <dbReference type="Proteomes" id="UP000179266"/>
    </source>
</evidence>
<feature type="domain" description="Glycosyl transferase family 1" evidence="1">
    <location>
        <begin position="145"/>
        <end position="313"/>
    </location>
</feature>
<evidence type="ECO:0000259" key="2">
    <source>
        <dbReference type="Pfam" id="PF13439"/>
    </source>
</evidence>
<comment type="caution">
    <text evidence="3">The sequence shown here is derived from an EMBL/GenBank/DDBJ whole genome shotgun (WGS) entry which is preliminary data.</text>
</comment>
<reference evidence="3 4" key="1">
    <citation type="journal article" date="2016" name="Nat. Commun.">
        <title>Thousands of microbial genomes shed light on interconnected biogeochemical processes in an aquifer system.</title>
        <authorList>
            <person name="Anantharaman K."/>
            <person name="Brown C.T."/>
            <person name="Hug L.A."/>
            <person name="Sharon I."/>
            <person name="Castelle C.J."/>
            <person name="Probst A.J."/>
            <person name="Thomas B.C."/>
            <person name="Singh A."/>
            <person name="Wilkins M.J."/>
            <person name="Karaoz U."/>
            <person name="Brodie E.L."/>
            <person name="Williams K.H."/>
            <person name="Hubbard S.S."/>
            <person name="Banfield J.F."/>
        </authorList>
    </citation>
    <scope>NUCLEOTIDE SEQUENCE [LARGE SCALE GENOMIC DNA]</scope>
</reference>